<dbReference type="PANTHER" id="PTHR36433:SF2">
    <property type="entry name" value="YXEA FAMILY PROTEIN"/>
    <property type="match status" value="1"/>
</dbReference>
<name>A0A386PTW1_9LACO</name>
<sequence>MRKLLKSLFLTISIIGLVYVGACVYTKDRTDDFAQLMGQFNFLVKEEPRFVKIDNAKGKDEDGYGNYNYTLTSYDKDGNEHPIKFTGMGKLKQGHFLEVTAKGAYVITYKEVFKNDMPTNVYNKLQTE</sequence>
<dbReference type="Proteomes" id="UP000267208">
    <property type="component" value="Chromosome"/>
</dbReference>
<protein>
    <submittedName>
        <fullName evidence="1">YxeA family protein</fullName>
    </submittedName>
</protein>
<evidence type="ECO:0000313" key="1">
    <source>
        <dbReference type="EMBL" id="AYE38285.1"/>
    </source>
</evidence>
<organism evidence="1 2">
    <name type="scientific">Companilactobacillus zhachilii</name>
    <dbReference type="NCBI Taxonomy" id="2304606"/>
    <lineage>
        <taxon>Bacteria</taxon>
        <taxon>Bacillati</taxon>
        <taxon>Bacillota</taxon>
        <taxon>Bacilli</taxon>
        <taxon>Lactobacillales</taxon>
        <taxon>Lactobacillaceae</taxon>
        <taxon>Companilactobacillus</taxon>
    </lineage>
</organism>
<evidence type="ECO:0000313" key="2">
    <source>
        <dbReference type="Proteomes" id="UP000267208"/>
    </source>
</evidence>
<dbReference type="RefSeq" id="WP_120142524.1">
    <property type="nucleotide sequence ID" value="NZ_CP031933.2"/>
</dbReference>
<dbReference type="EMBL" id="CP031933">
    <property type="protein sequence ID" value="AYE38285.1"/>
    <property type="molecule type" value="Genomic_DNA"/>
</dbReference>
<dbReference type="Gene3D" id="2.40.50.480">
    <property type="match status" value="1"/>
</dbReference>
<dbReference type="NCBIfam" id="TIGR01655">
    <property type="entry name" value="yxeA_fam"/>
    <property type="match status" value="1"/>
</dbReference>
<dbReference type="InterPro" id="IPR036166">
    <property type="entry name" value="YxeA-like_sf"/>
</dbReference>
<dbReference type="OrthoDB" id="2290026at2"/>
<gene>
    <name evidence="1" type="ORF">D1B17_06420</name>
</gene>
<dbReference type="AlphaFoldDB" id="A0A386PTW1"/>
<accession>A0A386PTW1</accession>
<dbReference type="PANTHER" id="PTHR36433">
    <property type="entry name" value="HYPOTHETICAL CYTOSOLIC PROTEIN"/>
    <property type="match status" value="1"/>
</dbReference>
<reference evidence="2" key="1">
    <citation type="submission" date="2018-08" db="EMBL/GenBank/DDBJ databases">
        <title>Genome of Lactobacillus sp. HBUAS52074.</title>
        <authorList>
            <person name="Guo Z."/>
            <person name="Zhang Z.D."/>
        </authorList>
    </citation>
    <scope>NUCLEOTIDE SEQUENCE [LARGE SCALE GENOMIC DNA]</scope>
    <source>
        <strain evidence="2">HBUAS52074</strain>
    </source>
</reference>
<keyword evidence="2" id="KW-1185">Reference proteome</keyword>
<dbReference type="Pfam" id="PF06486">
    <property type="entry name" value="DUF1093"/>
    <property type="match status" value="1"/>
</dbReference>
<dbReference type="SUPFAM" id="SSF159121">
    <property type="entry name" value="BC4932-like"/>
    <property type="match status" value="1"/>
</dbReference>
<dbReference type="InterPro" id="IPR006542">
    <property type="entry name" value="DUF1093"/>
</dbReference>
<proteinExistence type="predicted"/>
<dbReference type="KEGG" id="lzh:D1B17_06420"/>